<keyword evidence="2" id="KW-1185">Reference proteome</keyword>
<comment type="caution">
    <text evidence="1">The sequence shown here is derived from an EMBL/GenBank/DDBJ whole genome shotgun (WGS) entry which is preliminary data.</text>
</comment>
<dbReference type="EMBL" id="JAJJMB010001160">
    <property type="protein sequence ID" value="KAI3958425.1"/>
    <property type="molecule type" value="Genomic_DNA"/>
</dbReference>
<reference evidence="1" key="1">
    <citation type="submission" date="2022-04" db="EMBL/GenBank/DDBJ databases">
        <title>A functionally conserved STORR gene fusion in Papaver species that diverged 16.8 million years ago.</title>
        <authorList>
            <person name="Catania T."/>
        </authorList>
    </citation>
    <scope>NUCLEOTIDE SEQUENCE</scope>
    <source>
        <strain evidence="1">S-188037</strain>
    </source>
</reference>
<accession>A0AAD4TIM4</accession>
<dbReference type="AlphaFoldDB" id="A0AAD4TIM4"/>
<proteinExistence type="predicted"/>
<evidence type="ECO:0000313" key="2">
    <source>
        <dbReference type="Proteomes" id="UP001202328"/>
    </source>
</evidence>
<sequence length="115" mass="13062">MESELPDELIVSEILTRVSLSSLLQQFRWVCRDWHKRIHESKFQLTHSQRAPIVASGFFVVVERSIENISDSNIFFPFNNDHFNASNKNPSPSLDFLPSPVEIVGSSCHGSLLCC</sequence>
<protein>
    <recommendedName>
        <fullName evidence="3">F-box domain-containing protein</fullName>
    </recommendedName>
</protein>
<dbReference type="InterPro" id="IPR036047">
    <property type="entry name" value="F-box-like_dom_sf"/>
</dbReference>
<evidence type="ECO:0000313" key="1">
    <source>
        <dbReference type="EMBL" id="KAI3958425.1"/>
    </source>
</evidence>
<gene>
    <name evidence="1" type="ORF">MKW98_011113</name>
</gene>
<dbReference type="Proteomes" id="UP001202328">
    <property type="component" value="Unassembled WGS sequence"/>
</dbReference>
<dbReference type="Gene3D" id="1.20.1280.50">
    <property type="match status" value="1"/>
</dbReference>
<organism evidence="1 2">
    <name type="scientific">Papaver atlanticum</name>
    <dbReference type="NCBI Taxonomy" id="357466"/>
    <lineage>
        <taxon>Eukaryota</taxon>
        <taxon>Viridiplantae</taxon>
        <taxon>Streptophyta</taxon>
        <taxon>Embryophyta</taxon>
        <taxon>Tracheophyta</taxon>
        <taxon>Spermatophyta</taxon>
        <taxon>Magnoliopsida</taxon>
        <taxon>Ranunculales</taxon>
        <taxon>Papaveraceae</taxon>
        <taxon>Papaveroideae</taxon>
        <taxon>Papaver</taxon>
    </lineage>
</organism>
<name>A0AAD4TIM4_9MAGN</name>
<evidence type="ECO:0008006" key="3">
    <source>
        <dbReference type="Google" id="ProtNLM"/>
    </source>
</evidence>
<dbReference type="SUPFAM" id="SSF81383">
    <property type="entry name" value="F-box domain"/>
    <property type="match status" value="1"/>
</dbReference>
<feature type="non-terminal residue" evidence="1">
    <location>
        <position position="115"/>
    </location>
</feature>